<evidence type="ECO:0000256" key="1">
    <source>
        <dbReference type="ARBA" id="ARBA00007689"/>
    </source>
</evidence>
<dbReference type="Proteomes" id="UP001144204">
    <property type="component" value="Unassembled WGS sequence"/>
</dbReference>
<comment type="caution">
    <text evidence="3">The sequence shown here is derived from an EMBL/GenBank/DDBJ whole genome shotgun (WGS) entry which is preliminary data.</text>
</comment>
<dbReference type="Pfam" id="PF03795">
    <property type="entry name" value="YCII"/>
    <property type="match status" value="1"/>
</dbReference>
<accession>A0A9W6AYS7</accession>
<dbReference type="AlphaFoldDB" id="A0A9W6AYS7"/>
<dbReference type="EMBL" id="BRPL01000002">
    <property type="protein sequence ID" value="GLB46142.1"/>
    <property type="molecule type" value="Genomic_DNA"/>
</dbReference>
<organism evidence="3 4">
    <name type="scientific">Philodulcilactobacillus myokoensis</name>
    <dbReference type="NCBI Taxonomy" id="2929573"/>
    <lineage>
        <taxon>Bacteria</taxon>
        <taxon>Bacillati</taxon>
        <taxon>Bacillota</taxon>
        <taxon>Bacilli</taxon>
        <taxon>Lactobacillales</taxon>
        <taxon>Lactobacillaceae</taxon>
        <taxon>Philodulcilactobacillus</taxon>
    </lineage>
</organism>
<comment type="similarity">
    <text evidence="1">Belongs to the YciI family.</text>
</comment>
<protein>
    <recommendedName>
        <fullName evidence="2">YCII-related domain-containing protein</fullName>
    </recommendedName>
</protein>
<reference evidence="3" key="2">
    <citation type="journal article" date="2023" name="PLoS ONE">
        <title>Philodulcilactobacillus myokoensis gen. nov., sp. nov., a fructophilic, acidophilic, and agar-phobic lactic acid bacterium isolated from fermented vegetable extracts.</title>
        <authorList>
            <person name="Kouya T."/>
            <person name="Ishiyama Y."/>
            <person name="Ohashi S."/>
            <person name="Kumakubo R."/>
            <person name="Yamazaki T."/>
            <person name="Otaki T."/>
        </authorList>
    </citation>
    <scope>NUCLEOTIDE SEQUENCE</scope>
    <source>
        <strain evidence="3">WR16-4</strain>
    </source>
</reference>
<dbReference type="RefSeq" id="WP_286135600.1">
    <property type="nucleotide sequence ID" value="NZ_BRPL01000002.1"/>
</dbReference>
<evidence type="ECO:0000313" key="3">
    <source>
        <dbReference type="EMBL" id="GLB46142.1"/>
    </source>
</evidence>
<dbReference type="InterPro" id="IPR011008">
    <property type="entry name" value="Dimeric_a/b-barrel"/>
</dbReference>
<keyword evidence="4" id="KW-1185">Reference proteome</keyword>
<evidence type="ECO:0000259" key="2">
    <source>
        <dbReference type="Pfam" id="PF03795"/>
    </source>
</evidence>
<feature type="domain" description="YCII-related" evidence="2">
    <location>
        <begin position="13"/>
        <end position="77"/>
    </location>
</feature>
<evidence type="ECO:0000313" key="4">
    <source>
        <dbReference type="Proteomes" id="UP001144204"/>
    </source>
</evidence>
<dbReference type="PANTHER" id="PTHR37828:SF1">
    <property type="entry name" value="YCII-RELATED DOMAIN-CONTAINING PROTEIN"/>
    <property type="match status" value="1"/>
</dbReference>
<dbReference type="SUPFAM" id="SSF54909">
    <property type="entry name" value="Dimeric alpha+beta barrel"/>
    <property type="match status" value="1"/>
</dbReference>
<dbReference type="PANTHER" id="PTHR37828">
    <property type="entry name" value="GSR2449 PROTEIN"/>
    <property type="match status" value="1"/>
</dbReference>
<sequence length="89" mass="10454">MDVIQIKITNFDDEKIKGHRQWFMKYFKKGNFLILGPSQTFKNAGVIIAKTKNDDELHQILKGDPFYPNDAEYQINHFIPKEINSKIVK</sequence>
<reference evidence="3" key="1">
    <citation type="submission" date="2022-07" db="EMBL/GenBank/DDBJ databases">
        <authorList>
            <person name="Kouya T."/>
            <person name="Ishiyama Y."/>
        </authorList>
    </citation>
    <scope>NUCLEOTIDE SEQUENCE</scope>
    <source>
        <strain evidence="3">WR16-4</strain>
    </source>
</reference>
<proteinExistence type="inferred from homology"/>
<dbReference type="InterPro" id="IPR005545">
    <property type="entry name" value="YCII"/>
</dbReference>
<gene>
    <name evidence="3" type="ORF">WR164_01210</name>
</gene>
<name>A0A9W6AYS7_9LACO</name>